<dbReference type="EMBL" id="CAJVPQ010004432">
    <property type="protein sequence ID" value="CAG8651244.1"/>
    <property type="molecule type" value="Genomic_DNA"/>
</dbReference>
<dbReference type="AlphaFoldDB" id="A0A9N9DSV2"/>
<proteinExistence type="predicted"/>
<reference evidence="1" key="1">
    <citation type="submission" date="2021-06" db="EMBL/GenBank/DDBJ databases">
        <authorList>
            <person name="Kallberg Y."/>
            <person name="Tangrot J."/>
            <person name="Rosling A."/>
        </authorList>
    </citation>
    <scope>NUCLEOTIDE SEQUENCE</scope>
    <source>
        <strain evidence="1">UK204</strain>
    </source>
</reference>
<sequence length="117" mass="13181">MIYLKIKNNFIAQFVQSPQIEAAQWKALIHLLKVSITTKEDNSTKFVNPYEPPSSPPSSIFELSSSNTMSAPSLLYLKTLSLSSTQASWTVLNFQKPWIHAFGILKLLQGGRKVNRE</sequence>
<gene>
    <name evidence="1" type="ORF">FCALED_LOCUS11077</name>
</gene>
<evidence type="ECO:0000313" key="2">
    <source>
        <dbReference type="Proteomes" id="UP000789570"/>
    </source>
</evidence>
<comment type="caution">
    <text evidence="1">The sequence shown here is derived from an EMBL/GenBank/DDBJ whole genome shotgun (WGS) entry which is preliminary data.</text>
</comment>
<dbReference type="Proteomes" id="UP000789570">
    <property type="component" value="Unassembled WGS sequence"/>
</dbReference>
<protein>
    <submittedName>
        <fullName evidence="1">937_t:CDS:1</fullName>
    </submittedName>
</protein>
<evidence type="ECO:0000313" key="1">
    <source>
        <dbReference type="EMBL" id="CAG8651244.1"/>
    </source>
</evidence>
<organism evidence="1 2">
    <name type="scientific">Funneliformis caledonium</name>
    <dbReference type="NCBI Taxonomy" id="1117310"/>
    <lineage>
        <taxon>Eukaryota</taxon>
        <taxon>Fungi</taxon>
        <taxon>Fungi incertae sedis</taxon>
        <taxon>Mucoromycota</taxon>
        <taxon>Glomeromycotina</taxon>
        <taxon>Glomeromycetes</taxon>
        <taxon>Glomerales</taxon>
        <taxon>Glomeraceae</taxon>
        <taxon>Funneliformis</taxon>
    </lineage>
</organism>
<name>A0A9N9DSV2_9GLOM</name>
<accession>A0A9N9DSV2</accession>
<keyword evidence="2" id="KW-1185">Reference proteome</keyword>